<feature type="domain" description="Major facilitator superfamily (MFS) profile" evidence="9">
    <location>
        <begin position="18"/>
        <end position="402"/>
    </location>
</feature>
<dbReference type="GO" id="GO:1990961">
    <property type="term" value="P:xenobiotic detoxification by transmembrane export across the plasma membrane"/>
    <property type="evidence" value="ECO:0007669"/>
    <property type="project" value="InterPro"/>
</dbReference>
<feature type="transmembrane region" description="Helical" evidence="8">
    <location>
        <begin position="84"/>
        <end position="107"/>
    </location>
</feature>
<dbReference type="Proteomes" id="UP000266975">
    <property type="component" value="Unassembled WGS sequence"/>
</dbReference>
<reference evidence="10 11" key="1">
    <citation type="submission" date="2018-02" db="EMBL/GenBank/DDBJ databases">
        <title>Corynebacterium alimpuense sp. nov., a marine obligate actinomycete isolated from sediments of Valparaiso bay, Chile.</title>
        <authorList>
            <person name="Claverias F."/>
            <person name="Gonzales-Siles L."/>
            <person name="Salva-Serra F."/>
            <person name="Inganaes E."/>
            <person name="Molin K."/>
            <person name="Cumsille A."/>
            <person name="Undabarrena A."/>
            <person name="Couve E."/>
            <person name="Moore E.R.B."/>
            <person name="Gomila M."/>
            <person name="Camara B."/>
        </authorList>
    </citation>
    <scope>NUCLEOTIDE SEQUENCE [LARGE SCALE GENOMIC DNA]</scope>
    <source>
        <strain evidence="10 11">CCUG 69366</strain>
    </source>
</reference>
<dbReference type="Pfam" id="PF07690">
    <property type="entry name" value="MFS_1"/>
    <property type="match status" value="1"/>
</dbReference>
<evidence type="ECO:0000256" key="3">
    <source>
        <dbReference type="ARBA" id="ARBA00022448"/>
    </source>
</evidence>
<feature type="transmembrane region" description="Helical" evidence="8">
    <location>
        <begin position="142"/>
        <end position="161"/>
    </location>
</feature>
<dbReference type="RefSeq" id="WP_123047437.1">
    <property type="nucleotide sequence ID" value="NZ_PTJO01000003.1"/>
</dbReference>
<comment type="caution">
    <text evidence="10">The sequence shown here is derived from an EMBL/GenBank/DDBJ whole genome shotgun (WGS) entry which is preliminary data.</text>
</comment>
<dbReference type="PANTHER" id="PTHR43124:SF3">
    <property type="entry name" value="CHLORAMPHENICOL EFFLUX PUMP RV0191"/>
    <property type="match status" value="1"/>
</dbReference>
<dbReference type="PANTHER" id="PTHR43124">
    <property type="entry name" value="PURINE EFFLUX PUMP PBUE"/>
    <property type="match status" value="1"/>
</dbReference>
<evidence type="ECO:0000256" key="8">
    <source>
        <dbReference type="SAM" id="Phobius"/>
    </source>
</evidence>
<accession>A0A3M8K838</accession>
<feature type="transmembrane region" description="Helical" evidence="8">
    <location>
        <begin position="287"/>
        <end position="308"/>
    </location>
</feature>
<comment type="similarity">
    <text evidence="2">Belongs to the major facilitator superfamily. Bcr/CmlA family.</text>
</comment>
<evidence type="ECO:0000313" key="11">
    <source>
        <dbReference type="Proteomes" id="UP000266975"/>
    </source>
</evidence>
<evidence type="ECO:0000256" key="1">
    <source>
        <dbReference type="ARBA" id="ARBA00004651"/>
    </source>
</evidence>
<feature type="transmembrane region" description="Helical" evidence="8">
    <location>
        <begin position="221"/>
        <end position="242"/>
    </location>
</feature>
<feature type="transmembrane region" description="Helical" evidence="8">
    <location>
        <begin position="380"/>
        <end position="397"/>
    </location>
</feature>
<feature type="transmembrane region" description="Helical" evidence="8">
    <location>
        <begin position="113"/>
        <end position="130"/>
    </location>
</feature>
<dbReference type="GO" id="GO:0042910">
    <property type="term" value="F:xenobiotic transmembrane transporter activity"/>
    <property type="evidence" value="ECO:0007669"/>
    <property type="project" value="InterPro"/>
</dbReference>
<comment type="subcellular location">
    <subcellularLocation>
        <location evidence="1">Cell membrane</location>
        <topology evidence="1">Multi-pass membrane protein</topology>
    </subcellularLocation>
</comment>
<dbReference type="InterPro" id="IPR020846">
    <property type="entry name" value="MFS_dom"/>
</dbReference>
<keyword evidence="4" id="KW-1003">Cell membrane</keyword>
<organism evidence="10 11">
    <name type="scientific">Corynebacterium alimapuense</name>
    <dbReference type="NCBI Taxonomy" id="1576874"/>
    <lineage>
        <taxon>Bacteria</taxon>
        <taxon>Bacillati</taxon>
        <taxon>Actinomycetota</taxon>
        <taxon>Actinomycetes</taxon>
        <taxon>Mycobacteriales</taxon>
        <taxon>Corynebacteriaceae</taxon>
        <taxon>Corynebacterium</taxon>
    </lineage>
</organism>
<dbReference type="PROSITE" id="PS50850">
    <property type="entry name" value="MFS"/>
    <property type="match status" value="1"/>
</dbReference>
<evidence type="ECO:0000256" key="6">
    <source>
        <dbReference type="ARBA" id="ARBA00022989"/>
    </source>
</evidence>
<dbReference type="OrthoDB" id="9814303at2"/>
<dbReference type="InterPro" id="IPR050189">
    <property type="entry name" value="MFS_Efflux_Transporters"/>
</dbReference>
<sequence length="414" mass="42744">MSASVPTSTPKALIPPMVLGVLALSSMVAPLSINMYLSGLPQLGRDLGLSQSGAQLTLTFFLAGMAIGQLVVGSLSDTRGRRGLYVAGTILLVIATIASALAPHAWILFAARFIQGLAGGTAVVLARAVATDLARGPELARVFSLLMLLGGIAPVIGPVIGGLIVDSVGWRGVFWLLAVINLAIALGVWKLVPETLPPEKRQEKGLAPILKNMGSLLRDPGYVGFAVGFIFSFSTMFAYVAASPFILQEYYGFTPVQFSIIFAVNTTGMFIVALINAKIVRRLGPLVLVKVGNTVLALAATGLVLAALVDANRWVILVGLFLVVSSNGINYANNSALAISRAGDIAGSASAFIGSGQFLIGGILSPIVGLAAAAGMSQPVAMTAVMFVTSLIAALGVRSGARVLEREQATASQS</sequence>
<evidence type="ECO:0000256" key="5">
    <source>
        <dbReference type="ARBA" id="ARBA00022692"/>
    </source>
</evidence>
<dbReference type="InterPro" id="IPR011701">
    <property type="entry name" value="MFS"/>
</dbReference>
<evidence type="ECO:0000256" key="4">
    <source>
        <dbReference type="ARBA" id="ARBA00022475"/>
    </source>
</evidence>
<dbReference type="SUPFAM" id="SSF103473">
    <property type="entry name" value="MFS general substrate transporter"/>
    <property type="match status" value="1"/>
</dbReference>
<name>A0A3M8K838_9CORY</name>
<dbReference type="GO" id="GO:0005886">
    <property type="term" value="C:plasma membrane"/>
    <property type="evidence" value="ECO:0007669"/>
    <property type="project" value="UniProtKB-SubCell"/>
</dbReference>
<evidence type="ECO:0000313" key="10">
    <source>
        <dbReference type="EMBL" id="RNE49391.1"/>
    </source>
</evidence>
<feature type="transmembrane region" description="Helical" evidence="8">
    <location>
        <begin position="254"/>
        <end position="275"/>
    </location>
</feature>
<keyword evidence="11" id="KW-1185">Reference proteome</keyword>
<dbReference type="InterPro" id="IPR004812">
    <property type="entry name" value="Efflux_drug-R_Bcr/CmlA"/>
</dbReference>
<proteinExistence type="inferred from homology"/>
<feature type="transmembrane region" description="Helical" evidence="8">
    <location>
        <begin position="173"/>
        <end position="192"/>
    </location>
</feature>
<feature type="transmembrane region" description="Helical" evidence="8">
    <location>
        <begin position="12"/>
        <end position="33"/>
    </location>
</feature>
<dbReference type="CDD" id="cd17320">
    <property type="entry name" value="MFS_MdfA_MDR_like"/>
    <property type="match status" value="1"/>
</dbReference>
<evidence type="ECO:0000256" key="7">
    <source>
        <dbReference type="ARBA" id="ARBA00023136"/>
    </source>
</evidence>
<keyword evidence="7 8" id="KW-0472">Membrane</keyword>
<dbReference type="AlphaFoldDB" id="A0A3M8K838"/>
<dbReference type="Gene3D" id="1.20.1720.10">
    <property type="entry name" value="Multidrug resistance protein D"/>
    <property type="match status" value="1"/>
</dbReference>
<keyword evidence="3" id="KW-0813">Transport</keyword>
<feature type="transmembrane region" description="Helical" evidence="8">
    <location>
        <begin position="314"/>
        <end position="333"/>
    </location>
</feature>
<dbReference type="NCBIfam" id="TIGR00710">
    <property type="entry name" value="efflux_Bcr_CflA"/>
    <property type="match status" value="1"/>
</dbReference>
<gene>
    <name evidence="10" type="ORF">C5L39_03215</name>
</gene>
<feature type="transmembrane region" description="Helical" evidence="8">
    <location>
        <begin position="345"/>
        <end position="374"/>
    </location>
</feature>
<feature type="transmembrane region" description="Helical" evidence="8">
    <location>
        <begin position="53"/>
        <end position="72"/>
    </location>
</feature>
<keyword evidence="5 8" id="KW-0812">Transmembrane</keyword>
<dbReference type="EMBL" id="PTJO01000003">
    <property type="protein sequence ID" value="RNE49391.1"/>
    <property type="molecule type" value="Genomic_DNA"/>
</dbReference>
<evidence type="ECO:0000259" key="9">
    <source>
        <dbReference type="PROSITE" id="PS50850"/>
    </source>
</evidence>
<evidence type="ECO:0000256" key="2">
    <source>
        <dbReference type="ARBA" id="ARBA00006236"/>
    </source>
</evidence>
<dbReference type="InterPro" id="IPR036259">
    <property type="entry name" value="MFS_trans_sf"/>
</dbReference>
<keyword evidence="6 8" id="KW-1133">Transmembrane helix</keyword>
<protein>
    <submittedName>
        <fullName evidence="10">Bcr/CflA family drug resistance efflux transporter</fullName>
    </submittedName>
</protein>